<evidence type="ECO:0000313" key="2">
    <source>
        <dbReference type="Proteomes" id="UP000663879"/>
    </source>
</evidence>
<dbReference type="Gene3D" id="3.50.7.10">
    <property type="entry name" value="GroEL"/>
    <property type="match status" value="1"/>
</dbReference>
<comment type="caution">
    <text evidence="1">The sequence shown here is derived from an EMBL/GenBank/DDBJ whole genome shotgun (WGS) entry which is preliminary data.</text>
</comment>
<dbReference type="GO" id="GO:0051131">
    <property type="term" value="P:chaperone-mediated protein complex assembly"/>
    <property type="evidence" value="ECO:0007669"/>
    <property type="project" value="InterPro"/>
</dbReference>
<keyword evidence="2" id="KW-1185">Reference proteome</keyword>
<dbReference type="InterPro" id="IPR027409">
    <property type="entry name" value="GroEL-like_apical_dom_sf"/>
</dbReference>
<dbReference type="PANTHER" id="PTHR46883:SF1">
    <property type="entry name" value="BARDET-BIEDL SYNDROME 12 PROTEIN"/>
    <property type="match status" value="1"/>
</dbReference>
<accession>A0A813SNM3</accession>
<evidence type="ECO:0000313" key="1">
    <source>
        <dbReference type="EMBL" id="CAF0799509.1"/>
    </source>
</evidence>
<dbReference type="AlphaFoldDB" id="A0A813SNM3"/>
<proteinExistence type="predicted"/>
<dbReference type="PANTHER" id="PTHR46883">
    <property type="entry name" value="BARDET-BIEDL SYNDROME 12 PROTEIN"/>
    <property type="match status" value="1"/>
</dbReference>
<dbReference type="OrthoDB" id="10037098at2759"/>
<organism evidence="1 2">
    <name type="scientific">Brachionus calyciflorus</name>
    <dbReference type="NCBI Taxonomy" id="104777"/>
    <lineage>
        <taxon>Eukaryota</taxon>
        <taxon>Metazoa</taxon>
        <taxon>Spiralia</taxon>
        <taxon>Gnathifera</taxon>
        <taxon>Rotifera</taxon>
        <taxon>Eurotatoria</taxon>
        <taxon>Monogononta</taxon>
        <taxon>Pseudotrocha</taxon>
        <taxon>Ploima</taxon>
        <taxon>Brachionidae</taxon>
        <taxon>Brachionus</taxon>
    </lineage>
</organism>
<reference evidence="1" key="1">
    <citation type="submission" date="2021-02" db="EMBL/GenBank/DDBJ databases">
        <authorList>
            <person name="Nowell W R."/>
        </authorList>
    </citation>
    <scope>NUCLEOTIDE SEQUENCE</scope>
    <source>
        <strain evidence="1">Ploen Becks lab</strain>
    </source>
</reference>
<name>A0A813SNM3_9BILA</name>
<dbReference type="Gene3D" id="1.10.560.10">
    <property type="entry name" value="GroEL-like equatorial domain"/>
    <property type="match status" value="1"/>
</dbReference>
<dbReference type="GO" id="GO:0045494">
    <property type="term" value="P:photoreceptor cell maintenance"/>
    <property type="evidence" value="ECO:0007669"/>
    <property type="project" value="TreeGrafter"/>
</dbReference>
<sequence>MNVTHIDYSKFESIYHSLRPLLANQEITKCIVKDDCISLIKCPFQEIESIIDGNLIVKDKFIQLLINTISSFHNSNVCSTKTAIIFTLILFKEIKYFKQINNLDNRKLSNSLNKILAKSIELIKSEHLIHLRDLNENFIKSLCRNDNSITHLVNSFVKKLKNKKFDQDDILYLSSNTNYLSNSTNSFNFRVKNGLYLSLNDEIYSKFKHLNLKNLQTIIFDANISYDYAHLGFNKNLNMEKFTSNLSGYSSDEIWFNKLTNILLSYKIEMIIAKGYLDKKVQDFCDLNNILVLKNFKNLNLFRNNCLTYIEDFDEEKLLSVEISFLEKESKFDEKCLSGNYIKISNSDCDRLISIIIESRLKINETIILESLKHNLKRLENVLKNGYYVKGGGFIEEFLGNNIKYLKGINGDLYLEYAKEILENSFNVLCNLFKSNQSDNMIYFDDFKSKSKAWQTALWINNIYLNTDLLLD</sequence>
<dbReference type="Proteomes" id="UP000663879">
    <property type="component" value="Unassembled WGS sequence"/>
</dbReference>
<dbReference type="InterPro" id="IPR042984">
    <property type="entry name" value="BBS12"/>
</dbReference>
<dbReference type="InterPro" id="IPR027413">
    <property type="entry name" value="GROEL-like_equatorial_sf"/>
</dbReference>
<dbReference type="InterPro" id="IPR027410">
    <property type="entry name" value="TCP-1-like_intermed_sf"/>
</dbReference>
<protein>
    <submittedName>
        <fullName evidence="1">Uncharacterized protein</fullName>
    </submittedName>
</protein>
<dbReference type="EMBL" id="CAJNOC010000754">
    <property type="protein sequence ID" value="CAF0799509.1"/>
    <property type="molecule type" value="Genomic_DNA"/>
</dbReference>
<dbReference type="Gene3D" id="3.30.260.10">
    <property type="entry name" value="TCP-1-like chaperonin intermediate domain"/>
    <property type="match status" value="1"/>
</dbReference>
<gene>
    <name evidence="1" type="ORF">OXX778_LOCUS6392</name>
</gene>